<dbReference type="PROSITE" id="PS51257">
    <property type="entry name" value="PROKAR_LIPOPROTEIN"/>
    <property type="match status" value="1"/>
</dbReference>
<dbReference type="AlphaFoldDB" id="A0A239M6I5"/>
<dbReference type="OrthoDB" id="1524994at2"/>
<evidence type="ECO:0000313" key="2">
    <source>
        <dbReference type="Proteomes" id="UP000198393"/>
    </source>
</evidence>
<protein>
    <submittedName>
        <fullName evidence="1">SprB repeat-containing protein</fullName>
    </submittedName>
</protein>
<proteinExistence type="predicted"/>
<evidence type="ECO:0000313" key="1">
    <source>
        <dbReference type="EMBL" id="SNT38326.1"/>
    </source>
</evidence>
<gene>
    <name evidence="1" type="ORF">SAMN05421640_3675</name>
</gene>
<sequence>MKRWIFIAAAVILSCEKGSEEIFSCDDLTMKLDELEYSSCGGSNGRLSVFASGGKEPYTYRLNNEPPQTHSFFEGLESQYYSIIVEDANGCKDSVRTFLGSQKAVRAVALTEPSGCGTSNGKIKVIAKNGQIPYRYQIGENAEYTYNDTFTDLPSGRYSVWVKDDRDCFLGIYPVVLSGVALEQVKEVLVANCTSSGCHDTESNRNLSMDETIEEYSQEIAEVIGQDHQSVILETSEIELIACWANDIDLESE</sequence>
<dbReference type="Proteomes" id="UP000198393">
    <property type="component" value="Unassembled WGS sequence"/>
</dbReference>
<keyword evidence="2" id="KW-1185">Reference proteome</keyword>
<organism evidence="1 2">
    <name type="scientific">Ekhidna lutea</name>
    <dbReference type="NCBI Taxonomy" id="447679"/>
    <lineage>
        <taxon>Bacteria</taxon>
        <taxon>Pseudomonadati</taxon>
        <taxon>Bacteroidota</taxon>
        <taxon>Cytophagia</taxon>
        <taxon>Cytophagales</taxon>
        <taxon>Reichenbachiellaceae</taxon>
        <taxon>Ekhidna</taxon>
    </lineage>
</organism>
<dbReference type="RefSeq" id="WP_089358341.1">
    <property type="nucleotide sequence ID" value="NZ_FZPD01000007.1"/>
</dbReference>
<accession>A0A239M6I5</accession>
<reference evidence="1 2" key="1">
    <citation type="submission" date="2017-06" db="EMBL/GenBank/DDBJ databases">
        <authorList>
            <person name="Kim H.J."/>
            <person name="Triplett B.A."/>
        </authorList>
    </citation>
    <scope>NUCLEOTIDE SEQUENCE [LARGE SCALE GENOMIC DNA]</scope>
    <source>
        <strain evidence="1 2">DSM 19307</strain>
    </source>
</reference>
<dbReference type="EMBL" id="FZPD01000007">
    <property type="protein sequence ID" value="SNT38326.1"/>
    <property type="molecule type" value="Genomic_DNA"/>
</dbReference>
<dbReference type="Pfam" id="PF13573">
    <property type="entry name" value="SprB"/>
    <property type="match status" value="1"/>
</dbReference>
<name>A0A239M6I5_EKHLU</name>
<dbReference type="InterPro" id="IPR025667">
    <property type="entry name" value="SprB_repeat"/>
</dbReference>